<sequence length="77" mass="8993">MFLLYTEISYILKINIVDITKAKDYTSVLFVFRWENQTQPINVVTQPFRVILEILNPGTSYSSHVAIDNIRAINCYH</sequence>
<name>A0A4Y2IH60_ARAVE</name>
<accession>A0A4Y2IH60</accession>
<comment type="caution">
    <text evidence="2">The sequence shown here is derived from an EMBL/GenBank/DDBJ whole genome shotgun (WGS) entry which is preliminary data.</text>
</comment>
<dbReference type="EMBL" id="BGPR01185940">
    <property type="protein sequence ID" value="GBM77028.1"/>
    <property type="molecule type" value="Genomic_DNA"/>
</dbReference>
<organism evidence="2 3">
    <name type="scientific">Araneus ventricosus</name>
    <name type="common">Orbweaver spider</name>
    <name type="synonym">Epeira ventricosa</name>
    <dbReference type="NCBI Taxonomy" id="182803"/>
    <lineage>
        <taxon>Eukaryota</taxon>
        <taxon>Metazoa</taxon>
        <taxon>Ecdysozoa</taxon>
        <taxon>Arthropoda</taxon>
        <taxon>Chelicerata</taxon>
        <taxon>Arachnida</taxon>
        <taxon>Araneae</taxon>
        <taxon>Araneomorphae</taxon>
        <taxon>Entelegynae</taxon>
        <taxon>Araneoidea</taxon>
        <taxon>Araneidae</taxon>
        <taxon>Araneus</taxon>
    </lineage>
</organism>
<gene>
    <name evidence="2" type="ORF">AVEN_176959_1</name>
    <name evidence="1" type="ORF">AVEN_261074_1</name>
</gene>
<dbReference type="EMBL" id="BGPR01185909">
    <property type="protein sequence ID" value="GBM76928.1"/>
    <property type="molecule type" value="Genomic_DNA"/>
</dbReference>
<reference evidence="2 3" key="1">
    <citation type="journal article" date="2019" name="Sci. Rep.">
        <title>Orb-weaving spider Araneus ventricosus genome elucidates the spidroin gene catalogue.</title>
        <authorList>
            <person name="Kono N."/>
            <person name="Nakamura H."/>
            <person name="Ohtoshi R."/>
            <person name="Moran D.A.P."/>
            <person name="Shinohara A."/>
            <person name="Yoshida Y."/>
            <person name="Fujiwara M."/>
            <person name="Mori M."/>
            <person name="Tomita M."/>
            <person name="Arakawa K."/>
        </authorList>
    </citation>
    <scope>NUCLEOTIDE SEQUENCE [LARGE SCALE GENOMIC DNA]</scope>
</reference>
<dbReference type="Gene3D" id="2.60.120.200">
    <property type="match status" value="1"/>
</dbReference>
<dbReference type="AlphaFoldDB" id="A0A4Y2IH60"/>
<evidence type="ECO:0000313" key="2">
    <source>
        <dbReference type="EMBL" id="GBM77028.1"/>
    </source>
</evidence>
<evidence type="ECO:0000313" key="1">
    <source>
        <dbReference type="EMBL" id="GBM76928.1"/>
    </source>
</evidence>
<proteinExistence type="predicted"/>
<keyword evidence="3" id="KW-1185">Reference proteome</keyword>
<feature type="non-terminal residue" evidence="2">
    <location>
        <position position="77"/>
    </location>
</feature>
<dbReference type="OrthoDB" id="73209at2759"/>
<dbReference type="Proteomes" id="UP000499080">
    <property type="component" value="Unassembled WGS sequence"/>
</dbReference>
<evidence type="ECO:0000313" key="3">
    <source>
        <dbReference type="Proteomes" id="UP000499080"/>
    </source>
</evidence>
<protein>
    <submittedName>
        <fullName evidence="2">Uncharacterized protein</fullName>
    </submittedName>
</protein>